<organism evidence="3 4">
    <name type="scientific">Lentinula detonsa</name>
    <dbReference type="NCBI Taxonomy" id="2804962"/>
    <lineage>
        <taxon>Eukaryota</taxon>
        <taxon>Fungi</taxon>
        <taxon>Dikarya</taxon>
        <taxon>Basidiomycota</taxon>
        <taxon>Agaricomycotina</taxon>
        <taxon>Agaricomycetes</taxon>
        <taxon>Agaricomycetidae</taxon>
        <taxon>Agaricales</taxon>
        <taxon>Marasmiineae</taxon>
        <taxon>Omphalotaceae</taxon>
        <taxon>Lentinula</taxon>
    </lineage>
</organism>
<accession>A0A9W8U0S8</accession>
<feature type="compositionally biased region" description="Low complexity" evidence="1">
    <location>
        <begin position="328"/>
        <end position="337"/>
    </location>
</feature>
<dbReference type="CDD" id="cd00067">
    <property type="entry name" value="GAL4"/>
    <property type="match status" value="1"/>
</dbReference>
<dbReference type="Gene3D" id="4.10.240.10">
    <property type="entry name" value="Zn(2)-C6 fungal-type DNA-binding domain"/>
    <property type="match status" value="1"/>
</dbReference>
<comment type="caution">
    <text evidence="3">The sequence shown here is derived from an EMBL/GenBank/DDBJ whole genome shotgun (WGS) entry which is preliminary data.</text>
</comment>
<dbReference type="SMART" id="SM00066">
    <property type="entry name" value="GAL4"/>
    <property type="match status" value="1"/>
</dbReference>
<reference evidence="3 4" key="1">
    <citation type="journal article" date="2023" name="Proc. Natl. Acad. Sci. U.S.A.">
        <title>A global phylogenomic analysis of the shiitake genus Lentinula.</title>
        <authorList>
            <person name="Sierra-Patev S."/>
            <person name="Min B."/>
            <person name="Naranjo-Ortiz M."/>
            <person name="Looney B."/>
            <person name="Konkel Z."/>
            <person name="Slot J.C."/>
            <person name="Sakamoto Y."/>
            <person name="Steenwyk J.L."/>
            <person name="Rokas A."/>
            <person name="Carro J."/>
            <person name="Camarero S."/>
            <person name="Ferreira P."/>
            <person name="Molpeceres G."/>
            <person name="Ruiz-Duenas F.J."/>
            <person name="Serrano A."/>
            <person name="Henrissat B."/>
            <person name="Drula E."/>
            <person name="Hughes K.W."/>
            <person name="Mata J.L."/>
            <person name="Ishikawa N.K."/>
            <person name="Vargas-Isla R."/>
            <person name="Ushijima S."/>
            <person name="Smith C.A."/>
            <person name="Donoghue J."/>
            <person name="Ahrendt S."/>
            <person name="Andreopoulos W."/>
            <person name="He G."/>
            <person name="LaButti K."/>
            <person name="Lipzen A."/>
            <person name="Ng V."/>
            <person name="Riley R."/>
            <person name="Sandor L."/>
            <person name="Barry K."/>
            <person name="Martinez A.T."/>
            <person name="Xiao Y."/>
            <person name="Gibbons J.G."/>
            <person name="Terashima K."/>
            <person name="Grigoriev I.V."/>
            <person name="Hibbett D."/>
        </authorList>
    </citation>
    <scope>NUCLEOTIDE SEQUENCE [LARGE SCALE GENOMIC DNA]</scope>
    <source>
        <strain evidence="3 4">TFB7810</strain>
    </source>
</reference>
<dbReference type="Proteomes" id="UP001142393">
    <property type="component" value="Unassembled WGS sequence"/>
</dbReference>
<evidence type="ECO:0000313" key="3">
    <source>
        <dbReference type="EMBL" id="KAJ3748149.1"/>
    </source>
</evidence>
<feature type="compositionally biased region" description="Polar residues" evidence="1">
    <location>
        <begin position="1"/>
        <end position="10"/>
    </location>
</feature>
<dbReference type="EMBL" id="JANVFU010000003">
    <property type="protein sequence ID" value="KAJ3748149.1"/>
    <property type="molecule type" value="Genomic_DNA"/>
</dbReference>
<dbReference type="AlphaFoldDB" id="A0A9W8U0S8"/>
<name>A0A9W8U0S8_9AGAR</name>
<dbReference type="GO" id="GO:0008270">
    <property type="term" value="F:zinc ion binding"/>
    <property type="evidence" value="ECO:0007669"/>
    <property type="project" value="InterPro"/>
</dbReference>
<feature type="compositionally biased region" description="Basic and acidic residues" evidence="1">
    <location>
        <begin position="37"/>
        <end position="139"/>
    </location>
</feature>
<sequence length="355" mass="39405">MSTSQHTNVAGTPPPAKPSHIDDEDVVGSGDEEEEEKAALLEKLALLDKQQKEKKARKKAEAERKAREEAEQKAREERAREEKAREEEARKAREEAEKKLREEEAKKAQAEEKAREDARIAARERHAAVRKERERKLREAAAAVVHPKPSSVVHPKPSSVISSFRSEDDDRGEGPSHKRSHSNGPGLNVPDVIINKKKRKASPINVDEMEDNMNADDFMEIRGSCDNCEKRKLRCFPQNRSGPNSACAPCNKSKLGCSWVRKRTNQSKAEKARTVSAVPDSSQIVPDLLRTIIGQNEALLTYNRGILDQMKILNEIIASGPGVEEGEVAQGGVNAGESEVPKDDLLDFGDYVTNP</sequence>
<dbReference type="PROSITE" id="PS50048">
    <property type="entry name" value="ZN2_CY6_FUNGAL_2"/>
    <property type="match status" value="1"/>
</dbReference>
<evidence type="ECO:0000259" key="2">
    <source>
        <dbReference type="PROSITE" id="PS50048"/>
    </source>
</evidence>
<dbReference type="InterPro" id="IPR036864">
    <property type="entry name" value="Zn2-C6_fun-type_DNA-bd_sf"/>
</dbReference>
<dbReference type="GO" id="GO:0000981">
    <property type="term" value="F:DNA-binding transcription factor activity, RNA polymerase II-specific"/>
    <property type="evidence" value="ECO:0007669"/>
    <property type="project" value="InterPro"/>
</dbReference>
<protein>
    <recommendedName>
        <fullName evidence="2">Zn(2)-C6 fungal-type domain-containing protein</fullName>
    </recommendedName>
</protein>
<evidence type="ECO:0000313" key="4">
    <source>
        <dbReference type="Proteomes" id="UP001142393"/>
    </source>
</evidence>
<feature type="region of interest" description="Disordered" evidence="1">
    <location>
        <begin position="1"/>
        <end position="190"/>
    </location>
</feature>
<feature type="domain" description="Zn(2)-C6 fungal-type" evidence="2">
    <location>
        <begin position="224"/>
        <end position="259"/>
    </location>
</feature>
<feature type="compositionally biased region" description="Acidic residues" evidence="1">
    <location>
        <begin position="22"/>
        <end position="36"/>
    </location>
</feature>
<keyword evidence="4" id="KW-1185">Reference proteome</keyword>
<dbReference type="SUPFAM" id="SSF57701">
    <property type="entry name" value="Zn2/Cys6 DNA-binding domain"/>
    <property type="match status" value="1"/>
</dbReference>
<proteinExistence type="predicted"/>
<gene>
    <name evidence="3" type="ORF">DFH05DRAFT_1458356</name>
</gene>
<dbReference type="InterPro" id="IPR001138">
    <property type="entry name" value="Zn2Cys6_DnaBD"/>
</dbReference>
<feature type="compositionally biased region" description="Basic and acidic residues" evidence="1">
    <location>
        <begin position="165"/>
        <end position="176"/>
    </location>
</feature>
<feature type="compositionally biased region" description="Low complexity" evidence="1">
    <location>
        <begin position="140"/>
        <end position="160"/>
    </location>
</feature>
<feature type="region of interest" description="Disordered" evidence="1">
    <location>
        <begin position="326"/>
        <end position="355"/>
    </location>
</feature>
<evidence type="ECO:0000256" key="1">
    <source>
        <dbReference type="SAM" id="MobiDB-lite"/>
    </source>
</evidence>